<evidence type="ECO:0000256" key="1">
    <source>
        <dbReference type="SAM" id="Phobius"/>
    </source>
</evidence>
<accession>A0A348W777</accession>
<keyword evidence="1" id="KW-0472">Membrane</keyword>
<keyword evidence="1" id="KW-1133">Transmembrane helix</keyword>
<organism evidence="2 3">
    <name type="scientific">Roseovarius nubinhibens</name>
    <dbReference type="NCBI Taxonomy" id="314263"/>
    <lineage>
        <taxon>Bacteria</taxon>
        <taxon>Pseudomonadati</taxon>
        <taxon>Pseudomonadota</taxon>
        <taxon>Alphaproteobacteria</taxon>
        <taxon>Rhodobacterales</taxon>
        <taxon>Roseobacteraceae</taxon>
        <taxon>Roseovarius</taxon>
    </lineage>
</organism>
<evidence type="ECO:0000313" key="2">
    <source>
        <dbReference type="EMBL" id="HAR50389.1"/>
    </source>
</evidence>
<name>A0A348W777_9RHOB</name>
<reference evidence="2 3" key="1">
    <citation type="journal article" date="2018" name="Nat. Biotechnol.">
        <title>A standardized bacterial taxonomy based on genome phylogeny substantially revises the tree of life.</title>
        <authorList>
            <person name="Parks D.H."/>
            <person name="Chuvochina M."/>
            <person name="Waite D.W."/>
            <person name="Rinke C."/>
            <person name="Skarshewski A."/>
            <person name="Chaumeil P.A."/>
            <person name="Hugenholtz P."/>
        </authorList>
    </citation>
    <scope>NUCLEOTIDE SEQUENCE [LARGE SCALE GENOMIC DNA]</scope>
    <source>
        <strain evidence="2">UBA9169</strain>
    </source>
</reference>
<dbReference type="Proteomes" id="UP000264719">
    <property type="component" value="Unassembled WGS sequence"/>
</dbReference>
<proteinExistence type="predicted"/>
<dbReference type="RefSeq" id="WP_339853411.1">
    <property type="nucleotide sequence ID" value="NZ_CAXAXR010000005.1"/>
</dbReference>
<evidence type="ECO:0000313" key="3">
    <source>
        <dbReference type="Proteomes" id="UP000264719"/>
    </source>
</evidence>
<feature type="transmembrane region" description="Helical" evidence="1">
    <location>
        <begin position="6"/>
        <end position="26"/>
    </location>
</feature>
<comment type="caution">
    <text evidence="2">The sequence shown here is derived from an EMBL/GenBank/DDBJ whole genome shotgun (WGS) entry which is preliminary data.</text>
</comment>
<dbReference type="EMBL" id="DMVW01000012">
    <property type="protein sequence ID" value="HAR50389.1"/>
    <property type="molecule type" value="Genomic_DNA"/>
</dbReference>
<dbReference type="AlphaFoldDB" id="A0A348W777"/>
<gene>
    <name evidence="2" type="ORF">DCS45_00750</name>
</gene>
<keyword evidence="1" id="KW-0812">Transmembrane</keyword>
<protein>
    <submittedName>
        <fullName evidence="2">Uncharacterized protein</fullName>
    </submittedName>
</protein>
<sequence>MADLIYFLLMCITLFMAVGVSVFALFGGARTEEEPGTPAATDFERGMMRALDRMTRMGE</sequence>